<keyword evidence="6" id="KW-1003">Cell membrane</keyword>
<feature type="transmembrane region" description="Helical" evidence="6">
    <location>
        <begin position="36"/>
        <end position="58"/>
    </location>
</feature>
<feature type="region of interest" description="Disordered" evidence="7">
    <location>
        <begin position="371"/>
        <end position="446"/>
    </location>
</feature>
<dbReference type="InterPro" id="IPR000615">
    <property type="entry name" value="Bestrophin"/>
</dbReference>
<proteinExistence type="inferred from homology"/>
<evidence type="ECO:0000256" key="6">
    <source>
        <dbReference type="RuleBase" id="RU363126"/>
    </source>
</evidence>
<evidence type="ECO:0000256" key="1">
    <source>
        <dbReference type="ARBA" id="ARBA00004370"/>
    </source>
</evidence>
<dbReference type="OrthoDB" id="201595at2759"/>
<evidence type="ECO:0000256" key="3">
    <source>
        <dbReference type="ARBA" id="ARBA00022989"/>
    </source>
</evidence>
<keyword evidence="6" id="KW-0868">Chloride</keyword>
<dbReference type="AlphaFoldDB" id="A0A0K2SXU1"/>
<keyword evidence="6" id="KW-0869">Chloride channel</keyword>
<accession>A0A0K2SXU1</accession>
<keyword evidence="3 6" id="KW-1133">Transmembrane helix</keyword>
<sequence>MSYGKNMYANQYQDTSKRCRGSFYLFAVWKNSVFKLIWHEFILFATFYFFISFVYRVIIFENPESRALFEMICVFASRFMHQIPITFLTGFYVSQVVSRWWGQFMTLPWPDKIALKLVTFVPGKALFHKNLRLTVMRYINLSTILVYRLVSLKVKKRFPTHKTLIDAKLMLPHEAERLEKIDARTPHESSWAPLLWANKLLQKARSEEKIKVEPPLFGNLISSFDFIDSANRKILNYGLVNFPLAYTQVAVFSVYCYFLASLFGKQYLIPNETQINENAFPHSNVTFATLSPWQNHTPDFFIPIFTFVEFLSYAGWIKVAETLLNPFGDDDEDFCINYIIDRNLQVSYLIVDVADNDFEMAKDPFLEAGIDIPPMPPHIPTPTGSLKRSVKKFSNNEDEERRTEDISTPSPNKSLYMTVLSGDNSENEGKGSPSNESKLLHHESFA</sequence>
<evidence type="ECO:0000256" key="7">
    <source>
        <dbReference type="SAM" id="MobiDB-lite"/>
    </source>
</evidence>
<feature type="transmembrane region" description="Helical" evidence="6">
    <location>
        <begin position="239"/>
        <end position="260"/>
    </location>
</feature>
<keyword evidence="6" id="KW-0406">Ion transport</keyword>
<dbReference type="GO" id="GO:0005254">
    <property type="term" value="F:chloride channel activity"/>
    <property type="evidence" value="ECO:0007669"/>
    <property type="project" value="UniProtKB-KW"/>
</dbReference>
<keyword evidence="6" id="KW-0813">Transport</keyword>
<feature type="transmembrane region" description="Helical" evidence="6">
    <location>
        <begin position="79"/>
        <end position="101"/>
    </location>
</feature>
<dbReference type="GO" id="GO:0034707">
    <property type="term" value="C:chloride channel complex"/>
    <property type="evidence" value="ECO:0007669"/>
    <property type="project" value="UniProtKB-KW"/>
</dbReference>
<evidence type="ECO:0000256" key="5">
    <source>
        <dbReference type="ARBA" id="ARBA00034769"/>
    </source>
</evidence>
<dbReference type="InterPro" id="IPR021134">
    <property type="entry name" value="Bestrophin-like"/>
</dbReference>
<dbReference type="PANTHER" id="PTHR10736">
    <property type="entry name" value="BESTROPHIN"/>
    <property type="match status" value="1"/>
</dbReference>
<feature type="transmembrane region" description="Helical" evidence="6">
    <location>
        <begin position="131"/>
        <end position="150"/>
    </location>
</feature>
<keyword evidence="2 6" id="KW-0812">Transmembrane</keyword>
<reference evidence="8" key="1">
    <citation type="submission" date="2014-05" db="EMBL/GenBank/DDBJ databases">
        <authorList>
            <person name="Chronopoulou M."/>
        </authorList>
    </citation>
    <scope>NUCLEOTIDE SEQUENCE</scope>
    <source>
        <tissue evidence="8">Whole organism</tissue>
    </source>
</reference>
<dbReference type="GO" id="GO:0005886">
    <property type="term" value="C:plasma membrane"/>
    <property type="evidence" value="ECO:0007669"/>
    <property type="project" value="UniProtKB-SubCell"/>
</dbReference>
<dbReference type="PANTHER" id="PTHR10736:SF55">
    <property type="entry name" value="BESTROPHIN-4"/>
    <property type="match status" value="1"/>
</dbReference>
<protein>
    <recommendedName>
        <fullName evidence="6">Bestrophin homolog</fullName>
    </recommendedName>
</protein>
<name>A0A0K2SXU1_LEPSM</name>
<feature type="compositionally biased region" description="Polar residues" evidence="7">
    <location>
        <begin position="406"/>
        <end position="415"/>
    </location>
</feature>
<keyword evidence="4 6" id="KW-0472">Membrane</keyword>
<comment type="similarity">
    <text evidence="5 6">Belongs to the anion channel-forming bestrophin (TC 1.A.46) family. Calcium-sensitive chloride channel subfamily.</text>
</comment>
<evidence type="ECO:0000313" key="8">
    <source>
        <dbReference type="EMBL" id="CDW18569.1"/>
    </source>
</evidence>
<organism evidence="8">
    <name type="scientific">Lepeophtheirus salmonis</name>
    <name type="common">Salmon louse</name>
    <name type="synonym">Caligus salmonis</name>
    <dbReference type="NCBI Taxonomy" id="72036"/>
    <lineage>
        <taxon>Eukaryota</taxon>
        <taxon>Metazoa</taxon>
        <taxon>Ecdysozoa</taxon>
        <taxon>Arthropoda</taxon>
        <taxon>Crustacea</taxon>
        <taxon>Multicrustacea</taxon>
        <taxon>Hexanauplia</taxon>
        <taxon>Copepoda</taxon>
        <taxon>Siphonostomatoida</taxon>
        <taxon>Caligidae</taxon>
        <taxon>Lepeophtheirus</taxon>
    </lineage>
</organism>
<dbReference type="Pfam" id="PF01062">
    <property type="entry name" value="Bestrophin"/>
    <property type="match status" value="1"/>
</dbReference>
<evidence type="ECO:0000256" key="4">
    <source>
        <dbReference type="ARBA" id="ARBA00023136"/>
    </source>
</evidence>
<comment type="subcellular location">
    <subcellularLocation>
        <location evidence="6">Cell membrane</location>
        <topology evidence="6">Multi-pass membrane protein</topology>
    </subcellularLocation>
    <subcellularLocation>
        <location evidence="1">Membrane</location>
    </subcellularLocation>
</comment>
<evidence type="ECO:0000256" key="2">
    <source>
        <dbReference type="ARBA" id="ARBA00022692"/>
    </source>
</evidence>
<comment type="function">
    <text evidence="6">Forms chloride channels.</text>
</comment>
<keyword evidence="6" id="KW-0407">Ion channel</keyword>
<dbReference type="EMBL" id="HACA01001208">
    <property type="protein sequence ID" value="CDW18569.1"/>
    <property type="molecule type" value="Transcribed_RNA"/>
</dbReference>
<dbReference type="OMA" id="VPINWAN"/>